<dbReference type="AlphaFoldDB" id="A0A5M9QJZ4"/>
<evidence type="ECO:0000313" key="5">
    <source>
        <dbReference type="Proteomes" id="UP000323707"/>
    </source>
</evidence>
<evidence type="ECO:0000256" key="1">
    <source>
        <dbReference type="SAM" id="Coils"/>
    </source>
</evidence>
<gene>
    <name evidence="4" type="ORF">F4V45_06375</name>
</gene>
<reference evidence="4 5" key="1">
    <citation type="submission" date="2019-09" db="EMBL/GenBank/DDBJ databases">
        <title>Draft genome sequence of various Type strains from the CCUG.</title>
        <authorList>
            <person name="Pineiro-Iglesias B."/>
            <person name="Tunovic T."/>
            <person name="Unosson C."/>
            <person name="Inganas E."/>
            <person name="Ohlen M."/>
            <person name="Cardew S."/>
            <person name="Jensie-Markopoulos S."/>
            <person name="Salva-Serra F."/>
            <person name="Jaen-Luchoro D."/>
            <person name="Karlsson R."/>
            <person name="Svensson-Stadler L."/>
            <person name="Chun J."/>
            <person name="Moore E."/>
        </authorList>
    </citation>
    <scope>NUCLEOTIDE SEQUENCE [LARGE SCALE GENOMIC DNA]</scope>
    <source>
        <strain evidence="4 5">CCUG 32756T</strain>
    </source>
</reference>
<dbReference type="SUPFAM" id="SSF74653">
    <property type="entry name" value="TolA/TonB C-terminal domain"/>
    <property type="match status" value="1"/>
</dbReference>
<proteinExistence type="predicted"/>
<name>A0A5M9QJZ4_9HELI</name>
<accession>A0A5M9QJZ4</accession>
<protein>
    <submittedName>
        <fullName evidence="4">TonB C-terminal domain-containing protein</fullName>
    </submittedName>
</protein>
<keyword evidence="3" id="KW-0812">Transmembrane</keyword>
<keyword evidence="3" id="KW-0472">Membrane</keyword>
<feature type="compositionally biased region" description="Basic and acidic residues" evidence="2">
    <location>
        <begin position="94"/>
        <end position="113"/>
    </location>
</feature>
<evidence type="ECO:0000256" key="3">
    <source>
        <dbReference type="SAM" id="Phobius"/>
    </source>
</evidence>
<dbReference type="Pfam" id="PF13103">
    <property type="entry name" value="TonB_2"/>
    <property type="match status" value="1"/>
</dbReference>
<comment type="caution">
    <text evidence="4">The sequence shown here is derived from an EMBL/GenBank/DDBJ whole genome shotgun (WGS) entry which is preliminary data.</text>
</comment>
<dbReference type="RefSeq" id="WP_150337559.1">
    <property type="nucleotide sequence ID" value="NZ_CAUWKU010000012.1"/>
</dbReference>
<evidence type="ECO:0000256" key="2">
    <source>
        <dbReference type="SAM" id="MobiDB-lite"/>
    </source>
</evidence>
<dbReference type="Proteomes" id="UP000323707">
    <property type="component" value="Unassembled WGS sequence"/>
</dbReference>
<keyword evidence="1" id="KW-0175">Coiled coil</keyword>
<feature type="transmembrane region" description="Helical" evidence="3">
    <location>
        <begin position="12"/>
        <end position="37"/>
    </location>
</feature>
<organism evidence="4 5">
    <name type="scientific">Helicobacter canis</name>
    <dbReference type="NCBI Taxonomy" id="29419"/>
    <lineage>
        <taxon>Bacteria</taxon>
        <taxon>Pseudomonadati</taxon>
        <taxon>Campylobacterota</taxon>
        <taxon>Epsilonproteobacteria</taxon>
        <taxon>Campylobacterales</taxon>
        <taxon>Helicobacteraceae</taxon>
        <taxon>Helicobacter</taxon>
    </lineage>
</organism>
<feature type="coiled-coil region" evidence="1">
    <location>
        <begin position="115"/>
        <end position="142"/>
    </location>
</feature>
<sequence>MGEHKQEFLLVWSGVGAFVFYSIVVFVLLLTLSPIFMTKYAPRADTMMEQMVAIDLTSIEIPQDNKKDSGTHLEGTGIKDIFSTIPDMTASAKESGDDRSVNAKNTRDKKDSSKLQAIQQQLEKLNSNLSAMENRTLDVQSQTISPEFADGEYNEWFGKIYDIIYRKWQSKYYQDAEVSVLLRITNTGSFYYRVTKLSPYEDYNQSVIDLLESLKQDRLPPYPKGRVIEIEVNFRLK</sequence>
<evidence type="ECO:0000313" key="4">
    <source>
        <dbReference type="EMBL" id="KAA8708541.1"/>
    </source>
</evidence>
<dbReference type="EMBL" id="VXKE01000019">
    <property type="protein sequence ID" value="KAA8708541.1"/>
    <property type="molecule type" value="Genomic_DNA"/>
</dbReference>
<feature type="region of interest" description="Disordered" evidence="2">
    <location>
        <begin position="90"/>
        <end position="115"/>
    </location>
</feature>
<keyword evidence="3" id="KW-1133">Transmembrane helix</keyword>